<name>X1QE36_9ZZZZ</name>
<sequence length="63" mass="7295">KTACFGKWHNGCFFPHTPMGMGFDEFLGFYGGFFQNYFDPVLINHENESVQTKGYITDILTDY</sequence>
<dbReference type="Gene3D" id="3.40.720.10">
    <property type="entry name" value="Alkaline Phosphatase, subunit A"/>
    <property type="match status" value="1"/>
</dbReference>
<protein>
    <recommendedName>
        <fullName evidence="2">Sulfatase N-terminal domain-containing protein</fullName>
    </recommendedName>
</protein>
<feature type="non-terminal residue" evidence="1">
    <location>
        <position position="63"/>
    </location>
</feature>
<organism evidence="1">
    <name type="scientific">marine sediment metagenome</name>
    <dbReference type="NCBI Taxonomy" id="412755"/>
    <lineage>
        <taxon>unclassified sequences</taxon>
        <taxon>metagenomes</taxon>
        <taxon>ecological metagenomes</taxon>
    </lineage>
</organism>
<evidence type="ECO:0008006" key="2">
    <source>
        <dbReference type="Google" id="ProtNLM"/>
    </source>
</evidence>
<reference evidence="1" key="1">
    <citation type="journal article" date="2014" name="Front. Microbiol.">
        <title>High frequency of phylogenetically diverse reductive dehalogenase-homologous genes in deep subseafloor sedimentary metagenomes.</title>
        <authorList>
            <person name="Kawai M."/>
            <person name="Futagami T."/>
            <person name="Toyoda A."/>
            <person name="Takaki Y."/>
            <person name="Nishi S."/>
            <person name="Hori S."/>
            <person name="Arai W."/>
            <person name="Tsubouchi T."/>
            <person name="Morono Y."/>
            <person name="Uchiyama I."/>
            <person name="Ito T."/>
            <person name="Fujiyama A."/>
            <person name="Inagaki F."/>
            <person name="Takami H."/>
        </authorList>
    </citation>
    <scope>NUCLEOTIDE SEQUENCE</scope>
    <source>
        <strain evidence="1">Expedition CK06-06</strain>
    </source>
</reference>
<evidence type="ECO:0000313" key="1">
    <source>
        <dbReference type="EMBL" id="GAI66463.1"/>
    </source>
</evidence>
<dbReference type="EMBL" id="BARV01045172">
    <property type="protein sequence ID" value="GAI66463.1"/>
    <property type="molecule type" value="Genomic_DNA"/>
</dbReference>
<gene>
    <name evidence="1" type="ORF">S06H3_66360</name>
</gene>
<dbReference type="InterPro" id="IPR017850">
    <property type="entry name" value="Alkaline_phosphatase_core_sf"/>
</dbReference>
<comment type="caution">
    <text evidence="1">The sequence shown here is derived from an EMBL/GenBank/DDBJ whole genome shotgun (WGS) entry which is preliminary data.</text>
</comment>
<dbReference type="AlphaFoldDB" id="X1QE36"/>
<accession>X1QE36</accession>
<proteinExistence type="predicted"/>
<feature type="non-terminal residue" evidence="1">
    <location>
        <position position="1"/>
    </location>
</feature>
<dbReference type="SUPFAM" id="SSF53649">
    <property type="entry name" value="Alkaline phosphatase-like"/>
    <property type="match status" value="1"/>
</dbReference>